<dbReference type="InterPro" id="IPR028949">
    <property type="entry name" value="Ntox15"/>
</dbReference>
<feature type="compositionally biased region" description="Gly residues" evidence="1">
    <location>
        <begin position="263"/>
        <end position="273"/>
    </location>
</feature>
<dbReference type="STRING" id="1867956.BJF95_12195"/>
<reference evidence="3 4" key="1">
    <citation type="submission" date="2016-09" db="EMBL/GenBank/DDBJ databases">
        <title>Rhizobium oryziradicis sp. nov., isolated from the root of rice.</title>
        <authorList>
            <person name="Zhao J."/>
            <person name="Zhang X."/>
        </authorList>
    </citation>
    <scope>NUCLEOTIDE SEQUENCE [LARGE SCALE GENOMIC DNA]</scope>
    <source>
        <strain evidence="3 4">N19</strain>
    </source>
</reference>
<gene>
    <name evidence="3" type="ORF">BJF95_12195</name>
</gene>
<evidence type="ECO:0000313" key="3">
    <source>
        <dbReference type="EMBL" id="OLP47042.1"/>
    </source>
</evidence>
<feature type="region of interest" description="Disordered" evidence="1">
    <location>
        <begin position="215"/>
        <end position="279"/>
    </location>
</feature>
<evidence type="ECO:0000259" key="2">
    <source>
        <dbReference type="Pfam" id="PF15604"/>
    </source>
</evidence>
<feature type="domain" description="Novel toxin 15" evidence="2">
    <location>
        <begin position="103"/>
        <end position="247"/>
    </location>
</feature>
<name>A0A1Q8ZY75_9HYPH</name>
<dbReference type="AlphaFoldDB" id="A0A1Q8ZY75"/>
<dbReference type="Pfam" id="PF15604">
    <property type="entry name" value="Ntox15"/>
    <property type="match status" value="1"/>
</dbReference>
<comment type="caution">
    <text evidence="3">The sequence shown here is derived from an EMBL/GenBank/DDBJ whole genome shotgun (WGS) entry which is preliminary data.</text>
</comment>
<accession>A0A1Q8ZY75</accession>
<dbReference type="OrthoDB" id="8052205at2"/>
<organism evidence="3 4">
    <name type="scientific">Rhizobium oryziradicis</name>
    <dbReference type="NCBI Taxonomy" id="1867956"/>
    <lineage>
        <taxon>Bacteria</taxon>
        <taxon>Pseudomonadati</taxon>
        <taxon>Pseudomonadota</taxon>
        <taxon>Alphaproteobacteria</taxon>
        <taxon>Hyphomicrobiales</taxon>
        <taxon>Rhizobiaceae</taxon>
        <taxon>Rhizobium/Agrobacterium group</taxon>
        <taxon>Rhizobium</taxon>
    </lineage>
</organism>
<dbReference type="Proteomes" id="UP000186894">
    <property type="component" value="Unassembled WGS sequence"/>
</dbReference>
<evidence type="ECO:0000313" key="4">
    <source>
        <dbReference type="Proteomes" id="UP000186894"/>
    </source>
</evidence>
<evidence type="ECO:0000256" key="1">
    <source>
        <dbReference type="SAM" id="MobiDB-lite"/>
    </source>
</evidence>
<protein>
    <recommendedName>
        <fullName evidence="2">Novel toxin 15 domain-containing protein</fullName>
    </recommendedName>
</protein>
<proteinExistence type="predicted"/>
<dbReference type="EMBL" id="MKIM01000011">
    <property type="protein sequence ID" value="OLP47042.1"/>
    <property type="molecule type" value="Genomic_DNA"/>
</dbReference>
<dbReference type="RefSeq" id="WP_075637413.1">
    <property type="nucleotide sequence ID" value="NZ_MKIM01000011.1"/>
</dbReference>
<feature type="compositionally biased region" description="Basic and acidic residues" evidence="1">
    <location>
        <begin position="221"/>
        <end position="248"/>
    </location>
</feature>
<sequence>MSATTEVAGAGGAVAGQWLGRVIGGAVGTLIGPEGTVIGAWIGGRAGGVAGRAAASAIASYMEGANEDAETKTKDAEQAKPCVDCGDIDCFNPPEGADEDLKQEFRRQLKEQQDEINRMEPDDLIRNMDNYAKNGRPKNDAADRRLTRENYQTQRTRTLEKQYQKQGYNDFEERAASEVAKEMSKLAATHTLDLIAGGDGSISGLGNKTINSSLGAQWRGRRADQLKAHAQKAKEQGKKMNAKLEECPPKSNTSSPDEQGDGTNAGLGSGEGTGDVPTS</sequence>
<keyword evidence="4" id="KW-1185">Reference proteome</keyword>